<dbReference type="GO" id="GO:0003952">
    <property type="term" value="F:NAD+ synthase (glutamine-hydrolyzing) activity"/>
    <property type="evidence" value="ECO:0007669"/>
    <property type="project" value="InterPro"/>
</dbReference>
<feature type="binding site" evidence="8">
    <location>
        <position position="145"/>
    </location>
    <ligand>
        <name>Mg(2+)</name>
        <dbReference type="ChEBI" id="CHEBI:18420"/>
    </ligand>
</feature>
<evidence type="ECO:0000256" key="3">
    <source>
        <dbReference type="ARBA" id="ARBA00022723"/>
    </source>
</evidence>
<dbReference type="Gene3D" id="3.40.50.620">
    <property type="entry name" value="HUPs"/>
    <property type="match status" value="1"/>
</dbReference>
<comment type="subunit">
    <text evidence="8">Homodimer.</text>
</comment>
<dbReference type="GO" id="GO:0046872">
    <property type="term" value="F:metal ion binding"/>
    <property type="evidence" value="ECO:0007669"/>
    <property type="project" value="UniProtKB-KW"/>
</dbReference>
<feature type="binding site" evidence="8">
    <location>
        <position position="169"/>
    </location>
    <ligand>
        <name>ATP</name>
        <dbReference type="ChEBI" id="CHEBI:30616"/>
    </ligand>
</feature>
<keyword evidence="5 8" id="KW-0067">ATP-binding</keyword>
<evidence type="ECO:0000256" key="2">
    <source>
        <dbReference type="ARBA" id="ARBA00022598"/>
    </source>
</evidence>
<keyword evidence="2 8" id="KW-0436">Ligase</keyword>
<dbReference type="NCBIfam" id="TIGR00552">
    <property type="entry name" value="nadE"/>
    <property type="match status" value="1"/>
</dbReference>
<feature type="binding site" evidence="8">
    <location>
        <position position="140"/>
    </location>
    <ligand>
        <name>ATP</name>
        <dbReference type="ChEBI" id="CHEBI:30616"/>
    </ligand>
</feature>
<keyword evidence="4 8" id="KW-0547">Nucleotide-binding</keyword>
<dbReference type="GO" id="GO:0005737">
    <property type="term" value="C:cytoplasm"/>
    <property type="evidence" value="ECO:0007669"/>
    <property type="project" value="InterPro"/>
</dbReference>
<dbReference type="Proteomes" id="UP000509448">
    <property type="component" value="Chromosome"/>
</dbReference>
<keyword evidence="13" id="KW-1185">Reference proteome</keyword>
<comment type="pathway">
    <text evidence="8">Cofactor biosynthesis; NAD(+) biosynthesis; NAD(+) from deamido-NAD(+) (ammonia route): step 1/1.</text>
</comment>
<reference evidence="12 13" key="1">
    <citation type="journal article" date="2019" name="ISME J.">
        <title>Isolation and characterization of a thermophilic sulfur- and iron-reducing thaumarchaeote from a terrestrial acidic hot spring.</title>
        <authorList>
            <person name="Kato S."/>
            <person name="Itoh T."/>
            <person name="Yuki M."/>
            <person name="Nagamori M."/>
            <person name="Ohnishi M."/>
            <person name="Uematsu K."/>
            <person name="Suzuki K."/>
            <person name="Takashina T."/>
            <person name="Ohkuma M."/>
        </authorList>
    </citation>
    <scope>NUCLEOTIDE SEQUENCE [LARGE SCALE GENOMIC DNA]</scope>
    <source>
        <strain evidence="12 13">NAS-02</strain>
    </source>
</reference>
<dbReference type="HAMAP" id="MF_00193">
    <property type="entry name" value="NadE_ammonia_dep"/>
    <property type="match status" value="1"/>
</dbReference>
<feature type="binding site" evidence="8">
    <location>
        <position position="160"/>
    </location>
    <ligand>
        <name>deamido-NAD(+)</name>
        <dbReference type="ChEBI" id="CHEBI:58437"/>
        <note>ligand shared between two neighboring subunits</note>
    </ligand>
</feature>
<name>A0A4P2VDG7_9ARCH</name>
<dbReference type="AlphaFoldDB" id="A0A4P2VDG7"/>
<sequence>MLESPIRRGFDLERAASAIEGFIASKVRSAGASGVVLGVSGGVDSALVLTLSVRALGPSGVLALIMPDSRLTPPEDVSDAKSLCDLFGVRRVEIDIAPIHRACLEHLPSSPLAEGNLRARIRMSLLYYHANAENRIVAGTGDRSEYLLGYFTKYGDGGVDIAPILGLYKTEVRALAAHLGVPERVARKPSSPRLWPGQTAEGELGFSYEEADVVLHRIFDLGEPVDKVRESNPRLVDAVMDWHRRTEHKRAPVESPALPL</sequence>
<organism evidence="12 13">
    <name type="scientific">Conexivisphaera calida</name>
    <dbReference type="NCBI Taxonomy" id="1874277"/>
    <lineage>
        <taxon>Archaea</taxon>
        <taxon>Nitrososphaerota</taxon>
        <taxon>Conexivisphaeria</taxon>
        <taxon>Conexivisphaerales</taxon>
        <taxon>Conexivisphaeraceae</taxon>
        <taxon>Conexivisphaera</taxon>
    </lineage>
</organism>
<dbReference type="KEGG" id="ccai:NAS2_1260"/>
<dbReference type="GO" id="GO:0008795">
    <property type="term" value="F:NAD+ synthase activity"/>
    <property type="evidence" value="ECO:0007669"/>
    <property type="project" value="UniProtKB-UniRule"/>
</dbReference>
<evidence type="ECO:0000256" key="6">
    <source>
        <dbReference type="ARBA" id="ARBA00022842"/>
    </source>
</evidence>
<gene>
    <name evidence="8" type="primary">nadE</name>
    <name evidence="12" type="ORF">NAS2_1260</name>
</gene>
<feature type="binding site" description="in other chain" evidence="8">
    <location>
        <begin position="248"/>
        <end position="249"/>
    </location>
    <ligand>
        <name>deamido-NAD(+)</name>
        <dbReference type="ChEBI" id="CHEBI:58437"/>
        <note>ligand shared between two neighboring subunits</note>
    </ligand>
</feature>
<dbReference type="InterPro" id="IPR003694">
    <property type="entry name" value="NAD_synthase"/>
</dbReference>
<feature type="domain" description="NAD/GMP synthase" evidence="11">
    <location>
        <begin position="17"/>
        <end position="251"/>
    </location>
</feature>
<evidence type="ECO:0000256" key="7">
    <source>
        <dbReference type="ARBA" id="ARBA00023027"/>
    </source>
</evidence>
<evidence type="ECO:0000256" key="5">
    <source>
        <dbReference type="ARBA" id="ARBA00022840"/>
    </source>
</evidence>
<keyword evidence="7 8" id="KW-0520">NAD</keyword>
<comment type="function">
    <text evidence="8">Catalyzes the ATP-dependent amidation of deamido-NAD to form NAD. Uses ammonia as a nitrogen source.</text>
</comment>
<evidence type="ECO:0000256" key="10">
    <source>
        <dbReference type="RuleBase" id="RU003812"/>
    </source>
</evidence>
<dbReference type="OrthoDB" id="39312at2157"/>
<feature type="binding site" evidence="8">
    <location>
        <position position="191"/>
    </location>
    <ligand>
        <name>ATP</name>
        <dbReference type="ChEBI" id="CHEBI:30616"/>
    </ligand>
</feature>
<evidence type="ECO:0000259" key="11">
    <source>
        <dbReference type="Pfam" id="PF02540"/>
    </source>
</evidence>
<keyword evidence="6 8" id="KW-0460">Magnesium</keyword>
<comment type="similarity">
    <text evidence="1 8 9">Belongs to the NAD synthetase family.</text>
</comment>
<evidence type="ECO:0000313" key="13">
    <source>
        <dbReference type="Proteomes" id="UP000509448"/>
    </source>
</evidence>
<dbReference type="NCBIfam" id="NF010587">
    <property type="entry name" value="PRK13980.1"/>
    <property type="match status" value="1"/>
</dbReference>
<dbReference type="GO" id="GO:0004359">
    <property type="term" value="F:glutaminase activity"/>
    <property type="evidence" value="ECO:0007669"/>
    <property type="project" value="InterPro"/>
</dbReference>
<dbReference type="PANTHER" id="PTHR23090:SF9">
    <property type="entry name" value="GLUTAMINE-DEPENDENT NAD(+) SYNTHETASE"/>
    <property type="match status" value="1"/>
</dbReference>
<dbReference type="CDD" id="cd00553">
    <property type="entry name" value="NAD_synthase"/>
    <property type="match status" value="1"/>
</dbReference>
<accession>A0A4P2VDG7</accession>
<dbReference type="InterPro" id="IPR022310">
    <property type="entry name" value="NAD/GMP_synthase"/>
</dbReference>
<comment type="catalytic activity">
    <reaction evidence="8 10">
        <text>deamido-NAD(+) + NH4(+) + ATP = AMP + diphosphate + NAD(+) + H(+)</text>
        <dbReference type="Rhea" id="RHEA:21188"/>
        <dbReference type="ChEBI" id="CHEBI:15378"/>
        <dbReference type="ChEBI" id="CHEBI:28938"/>
        <dbReference type="ChEBI" id="CHEBI:30616"/>
        <dbReference type="ChEBI" id="CHEBI:33019"/>
        <dbReference type="ChEBI" id="CHEBI:57540"/>
        <dbReference type="ChEBI" id="CHEBI:58437"/>
        <dbReference type="ChEBI" id="CHEBI:456215"/>
        <dbReference type="EC" id="6.3.1.5"/>
    </reaction>
</comment>
<dbReference type="SUPFAM" id="SSF52402">
    <property type="entry name" value="Adenine nucleotide alpha hydrolases-like"/>
    <property type="match status" value="1"/>
</dbReference>
<feature type="binding site" description="in other chain" evidence="8">
    <location>
        <position position="153"/>
    </location>
    <ligand>
        <name>deamido-NAD(+)</name>
        <dbReference type="ChEBI" id="CHEBI:58437"/>
        <note>ligand shared between two neighboring subunits</note>
    </ligand>
</feature>
<keyword evidence="3 8" id="KW-0479">Metal-binding</keyword>
<dbReference type="InterPro" id="IPR014729">
    <property type="entry name" value="Rossmann-like_a/b/a_fold"/>
</dbReference>
<proteinExistence type="inferred from homology"/>
<dbReference type="InterPro" id="IPR022926">
    <property type="entry name" value="NH(3)-dep_NAD(+)_synth"/>
</dbReference>
<dbReference type="UniPathway" id="UPA00253">
    <property type="reaction ID" value="UER00333"/>
</dbReference>
<feature type="binding site" evidence="8">
    <location>
        <position position="44"/>
    </location>
    <ligand>
        <name>Mg(2+)</name>
        <dbReference type="ChEBI" id="CHEBI:18420"/>
    </ligand>
</feature>
<feature type="binding site" description="in other chain" evidence="8">
    <location>
        <position position="120"/>
    </location>
    <ligand>
        <name>deamido-NAD(+)</name>
        <dbReference type="ChEBI" id="CHEBI:58437"/>
        <note>ligand shared between two neighboring subunits</note>
    </ligand>
</feature>
<evidence type="ECO:0000256" key="8">
    <source>
        <dbReference type="HAMAP-Rule" id="MF_00193"/>
    </source>
</evidence>
<dbReference type="PANTHER" id="PTHR23090">
    <property type="entry name" value="NH 3 /GLUTAMINE-DEPENDENT NAD + SYNTHETASE"/>
    <property type="match status" value="1"/>
</dbReference>
<evidence type="ECO:0000256" key="4">
    <source>
        <dbReference type="ARBA" id="ARBA00022741"/>
    </source>
</evidence>
<evidence type="ECO:0000256" key="9">
    <source>
        <dbReference type="RuleBase" id="RU003811"/>
    </source>
</evidence>
<feature type="binding site" evidence="8">
    <location>
        <begin position="38"/>
        <end position="45"/>
    </location>
    <ligand>
        <name>ATP</name>
        <dbReference type="ChEBI" id="CHEBI:30616"/>
    </ligand>
</feature>
<evidence type="ECO:0000256" key="1">
    <source>
        <dbReference type="ARBA" id="ARBA00005859"/>
    </source>
</evidence>
<dbReference type="EMBL" id="AP018732">
    <property type="protein sequence ID" value="BBE42649.1"/>
    <property type="molecule type" value="Genomic_DNA"/>
</dbReference>
<dbReference type="GO" id="GO:0009435">
    <property type="term" value="P:NAD+ biosynthetic process"/>
    <property type="evidence" value="ECO:0007669"/>
    <property type="project" value="UniProtKB-UniRule"/>
</dbReference>
<evidence type="ECO:0000313" key="12">
    <source>
        <dbReference type="EMBL" id="BBE42649.1"/>
    </source>
</evidence>
<dbReference type="RefSeq" id="WP_174448861.1">
    <property type="nucleotide sequence ID" value="NZ_AP018732.1"/>
</dbReference>
<dbReference type="EC" id="6.3.1.5" evidence="8 10"/>
<protein>
    <recommendedName>
        <fullName evidence="8 10">NH(3)-dependent NAD(+) synthetase</fullName>
        <ecNumber evidence="8 10">6.3.1.5</ecNumber>
    </recommendedName>
</protein>
<dbReference type="Pfam" id="PF02540">
    <property type="entry name" value="NAD_synthase"/>
    <property type="match status" value="1"/>
</dbReference>
<dbReference type="GO" id="GO:0005524">
    <property type="term" value="F:ATP binding"/>
    <property type="evidence" value="ECO:0007669"/>
    <property type="project" value="UniProtKB-UniRule"/>
</dbReference>
<dbReference type="FunFam" id="3.40.50.620:FF:000106">
    <property type="entry name" value="Glutamine-dependent NAD(+) synthetase"/>
    <property type="match status" value="1"/>
</dbReference>
<dbReference type="GeneID" id="55585073"/>